<gene>
    <name evidence="2" type="ORF">COC42_01715</name>
</gene>
<keyword evidence="3" id="KW-1185">Reference proteome</keyword>
<protein>
    <submittedName>
        <fullName evidence="2">Uncharacterized protein</fullName>
    </submittedName>
</protein>
<name>A0A2A4B694_9SPHN</name>
<feature type="signal peptide" evidence="1">
    <location>
        <begin position="1"/>
        <end position="21"/>
    </location>
</feature>
<dbReference type="OrthoDB" id="7596780at2"/>
<sequence length="181" mass="19277">MKRALILGITMATAPMATAHAQDRSMQARADDLASDLARCATIAADAPRLACLDKASSALLSARDAGQVVILDREGMRRAKRKVFGFQLPKLGLFGDGDEADGRGEPEVKEIESTLARVTPIGGGLYILTLADGSQWQTTEGRVNFAPRKDQAIKIEAGILGSYNARVTGAGRGVKVKRVR</sequence>
<dbReference type="Proteomes" id="UP000218366">
    <property type="component" value="Unassembled WGS sequence"/>
</dbReference>
<feature type="chain" id="PRO_5013172755" evidence="1">
    <location>
        <begin position="22"/>
        <end position="181"/>
    </location>
</feature>
<dbReference type="RefSeq" id="WP_096341563.1">
    <property type="nucleotide sequence ID" value="NZ_NWMW01000001.1"/>
</dbReference>
<accession>A0A2A4B694</accession>
<comment type="caution">
    <text evidence="2">The sequence shown here is derived from an EMBL/GenBank/DDBJ whole genome shotgun (WGS) entry which is preliminary data.</text>
</comment>
<keyword evidence="1" id="KW-0732">Signal</keyword>
<evidence type="ECO:0000313" key="2">
    <source>
        <dbReference type="EMBL" id="PCD03164.1"/>
    </source>
</evidence>
<organism evidence="2 3">
    <name type="scientific">Sphingomonas spermidinifaciens</name>
    <dbReference type="NCBI Taxonomy" id="1141889"/>
    <lineage>
        <taxon>Bacteria</taxon>
        <taxon>Pseudomonadati</taxon>
        <taxon>Pseudomonadota</taxon>
        <taxon>Alphaproteobacteria</taxon>
        <taxon>Sphingomonadales</taxon>
        <taxon>Sphingomonadaceae</taxon>
        <taxon>Sphingomonas</taxon>
    </lineage>
</organism>
<dbReference type="EMBL" id="NWMW01000001">
    <property type="protein sequence ID" value="PCD03164.1"/>
    <property type="molecule type" value="Genomic_DNA"/>
</dbReference>
<proteinExistence type="predicted"/>
<evidence type="ECO:0000313" key="3">
    <source>
        <dbReference type="Proteomes" id="UP000218366"/>
    </source>
</evidence>
<reference evidence="2 3" key="1">
    <citation type="submission" date="2017-09" db="EMBL/GenBank/DDBJ databases">
        <title>Sphingomonas spermidinifaciens 9NM-10, whole genome shotgun sequence.</title>
        <authorList>
            <person name="Feng G."/>
            <person name="Zhu H."/>
        </authorList>
    </citation>
    <scope>NUCLEOTIDE SEQUENCE [LARGE SCALE GENOMIC DNA]</scope>
    <source>
        <strain evidence="2 3">9NM-10</strain>
    </source>
</reference>
<evidence type="ECO:0000256" key="1">
    <source>
        <dbReference type="SAM" id="SignalP"/>
    </source>
</evidence>
<dbReference type="AlphaFoldDB" id="A0A2A4B694"/>